<reference evidence="2 3" key="1">
    <citation type="submission" date="2020-01" db="EMBL/GenBank/DDBJ databases">
        <title>Draft genome sequence of Cand. Neptunochlamydia vexilliferae K9.</title>
        <authorList>
            <person name="Schulz F."/>
            <person name="Koestlbacher S."/>
            <person name="Wascher F."/>
            <person name="Pizzetti I."/>
            <person name="Horn M."/>
        </authorList>
    </citation>
    <scope>NUCLEOTIDE SEQUENCE [LARGE SCALE GENOMIC DNA]</scope>
    <source>
        <strain evidence="2 3">K9</strain>
    </source>
</reference>
<dbReference type="CDD" id="cd03801">
    <property type="entry name" value="GT4_PimA-like"/>
    <property type="match status" value="1"/>
</dbReference>
<dbReference type="SUPFAM" id="SSF53756">
    <property type="entry name" value="UDP-Glycosyltransferase/glycogen phosphorylase"/>
    <property type="match status" value="1"/>
</dbReference>
<dbReference type="Pfam" id="PF13692">
    <property type="entry name" value="Glyco_trans_1_4"/>
    <property type="match status" value="1"/>
</dbReference>
<keyword evidence="3" id="KW-1185">Reference proteome</keyword>
<evidence type="ECO:0000313" key="2">
    <source>
        <dbReference type="EMBL" id="MBF5059391.1"/>
    </source>
</evidence>
<feature type="domain" description="Glycosyltransferase subfamily 4-like N-terminal" evidence="1">
    <location>
        <begin position="47"/>
        <end position="155"/>
    </location>
</feature>
<dbReference type="InterPro" id="IPR050194">
    <property type="entry name" value="Glycosyltransferase_grp1"/>
</dbReference>
<dbReference type="PANTHER" id="PTHR45947:SF3">
    <property type="entry name" value="SULFOQUINOVOSYL TRANSFERASE SQD2"/>
    <property type="match status" value="1"/>
</dbReference>
<dbReference type="InterPro" id="IPR028098">
    <property type="entry name" value="Glyco_trans_4-like_N"/>
</dbReference>
<evidence type="ECO:0000259" key="1">
    <source>
        <dbReference type="Pfam" id="PF13439"/>
    </source>
</evidence>
<evidence type="ECO:0000313" key="3">
    <source>
        <dbReference type="Proteomes" id="UP001194714"/>
    </source>
</evidence>
<dbReference type="Gene3D" id="3.40.50.2000">
    <property type="entry name" value="Glycogen Phosphorylase B"/>
    <property type="match status" value="2"/>
</dbReference>
<name>A0ABS0B142_9BACT</name>
<gene>
    <name evidence="2" type="ORF">NEPTK9_000903</name>
</gene>
<sequence length="331" mass="37193">MTILQIVADGNPGGGTTFVLELMGDSPLLTQKNSYAAKLTSAYEIDFFTSRLDLRIPLKINKVIDEVKPDLIHVHGGRAAFFLSFCKKICPIIYTVHGLHGIYQGLRFSKWAERKAMQKADLVTFVSHAEEELALRHNLLRGANHCVIPNGIDPKKLPKRKKPREKLLGFMGRLCDQKDPLFLLKVMDILGPMGYHLRVIGGGEYEEAMRQSPYVTVTGKLPRNAALEKLADVETLLVPSRWEACALVILEGMALEIPIIASRIPAFEEVLSGGPFGTLIDEKDPQKYAEAVLEKKDDTAAAKEHFENHYLWERCVNSYRSIFRDFKKANC</sequence>
<comment type="caution">
    <text evidence="2">The sequence shown here is derived from an EMBL/GenBank/DDBJ whole genome shotgun (WGS) entry which is preliminary data.</text>
</comment>
<dbReference type="Proteomes" id="UP001194714">
    <property type="component" value="Unassembled WGS sequence"/>
</dbReference>
<accession>A0ABS0B142</accession>
<dbReference type="Pfam" id="PF13439">
    <property type="entry name" value="Glyco_transf_4"/>
    <property type="match status" value="1"/>
</dbReference>
<dbReference type="PANTHER" id="PTHR45947">
    <property type="entry name" value="SULFOQUINOVOSYL TRANSFERASE SQD2"/>
    <property type="match status" value="1"/>
</dbReference>
<protein>
    <recommendedName>
        <fullName evidence="1">Glycosyltransferase subfamily 4-like N-terminal domain-containing protein</fullName>
    </recommendedName>
</protein>
<proteinExistence type="predicted"/>
<organism evidence="2 3">
    <name type="scientific">Candidatus Neptunichlamydia vexilliferae</name>
    <dbReference type="NCBI Taxonomy" id="1651774"/>
    <lineage>
        <taxon>Bacteria</taxon>
        <taxon>Pseudomonadati</taxon>
        <taxon>Chlamydiota</taxon>
        <taxon>Chlamydiia</taxon>
        <taxon>Parachlamydiales</taxon>
        <taxon>Simkaniaceae</taxon>
        <taxon>Candidatus Neptunichlamydia</taxon>
    </lineage>
</organism>
<dbReference type="RefSeq" id="WP_194847692.1">
    <property type="nucleotide sequence ID" value="NZ_JAAEJV010000020.1"/>
</dbReference>
<dbReference type="EMBL" id="JAAEJV010000020">
    <property type="protein sequence ID" value="MBF5059391.1"/>
    <property type="molecule type" value="Genomic_DNA"/>
</dbReference>